<feature type="domain" description="Tail specific protease" evidence="1">
    <location>
        <begin position="4"/>
        <end position="186"/>
    </location>
</feature>
<name>A0A7Y2PKL6_9THEO</name>
<reference evidence="2 3" key="1">
    <citation type="submission" date="2020-04" db="EMBL/GenBank/DDBJ databases">
        <title>Draft genome sequence of Caldanaerobacter sunterraneus. strain 1523vc isolated from Griffin hot spring, Kamchatka, Russia.</title>
        <authorList>
            <person name="Toshchakov S.V."/>
            <person name="Podosokorskaya O.A."/>
            <person name="Kublanov I.V."/>
            <person name="Korzhenkov A."/>
            <person name="Patrushev M.V."/>
        </authorList>
    </citation>
    <scope>NUCLEOTIDE SEQUENCE [LARGE SCALE GENOMIC DNA]</scope>
    <source>
        <strain evidence="2 3">1523vc</strain>
    </source>
</reference>
<gene>
    <name evidence="2" type="ORF">HKI81_03515</name>
</gene>
<comment type="caution">
    <text evidence="2">The sequence shown here is derived from an EMBL/GenBank/DDBJ whole genome shotgun (WGS) entry which is preliminary data.</text>
</comment>
<dbReference type="GO" id="GO:0006508">
    <property type="term" value="P:proteolysis"/>
    <property type="evidence" value="ECO:0007669"/>
    <property type="project" value="InterPro"/>
</dbReference>
<dbReference type="SUPFAM" id="SSF52096">
    <property type="entry name" value="ClpP/crotonase"/>
    <property type="match status" value="1"/>
</dbReference>
<dbReference type="Pfam" id="PF03572">
    <property type="entry name" value="Peptidase_S41"/>
    <property type="match status" value="1"/>
</dbReference>
<dbReference type="Proteomes" id="UP000529861">
    <property type="component" value="Unassembled WGS sequence"/>
</dbReference>
<dbReference type="GO" id="GO:0008236">
    <property type="term" value="F:serine-type peptidase activity"/>
    <property type="evidence" value="ECO:0007669"/>
    <property type="project" value="InterPro"/>
</dbReference>
<dbReference type="Gene3D" id="3.90.226.10">
    <property type="entry name" value="2-enoyl-CoA Hydratase, Chain A, domain 1"/>
    <property type="match status" value="1"/>
</dbReference>
<dbReference type="InterPro" id="IPR005151">
    <property type="entry name" value="Tail-specific_protease"/>
</dbReference>
<feature type="non-terminal residue" evidence="2">
    <location>
        <position position="1"/>
    </location>
</feature>
<dbReference type="EMBL" id="JABEQB010000006">
    <property type="protein sequence ID" value="NNG66306.1"/>
    <property type="molecule type" value="Genomic_DNA"/>
</dbReference>
<evidence type="ECO:0000313" key="2">
    <source>
        <dbReference type="EMBL" id="NNG66306.1"/>
    </source>
</evidence>
<evidence type="ECO:0000259" key="1">
    <source>
        <dbReference type="Pfam" id="PF03572"/>
    </source>
</evidence>
<accession>A0A7Y2PKL6</accession>
<dbReference type="InterPro" id="IPR029045">
    <property type="entry name" value="ClpP/crotonase-like_dom_sf"/>
</dbReference>
<protein>
    <submittedName>
        <fullName evidence="2">S41 family peptidase</fullName>
    </submittedName>
</protein>
<sequence>DIEEDGKEIYNFFKEIKDYPYLIIDIRGNGGGNIAYWIENIVEPLIYKKITYRTYTVVKNYDIKYTKTLDKLPKGKNYPPELKNDFGYFAEISYTVIPKNYVGFKGKIYLLTDAGVYSAAESFASFAKATKWATVVGTPTSGGLGFNPEFLILPNSALIIRYPNNMALNPDGTANEEVGTQPDIYVEESYEDFVNYLKDREKIDENNILDMVKYDTVLKRILEMIR</sequence>
<dbReference type="RefSeq" id="WP_170270494.1">
    <property type="nucleotide sequence ID" value="NZ_JABEQB010000006.1"/>
</dbReference>
<dbReference type="AlphaFoldDB" id="A0A7Y2PKL6"/>
<proteinExistence type="predicted"/>
<organism evidence="2 3">
    <name type="scientific">Caldanaerobacter subterraneus</name>
    <dbReference type="NCBI Taxonomy" id="911092"/>
    <lineage>
        <taxon>Bacteria</taxon>
        <taxon>Bacillati</taxon>
        <taxon>Bacillota</taxon>
        <taxon>Clostridia</taxon>
        <taxon>Thermoanaerobacterales</taxon>
        <taxon>Thermoanaerobacteraceae</taxon>
        <taxon>Caldanaerobacter</taxon>
    </lineage>
</organism>
<evidence type="ECO:0000313" key="3">
    <source>
        <dbReference type="Proteomes" id="UP000529861"/>
    </source>
</evidence>
<dbReference type="CDD" id="cd07563">
    <property type="entry name" value="Peptidase_S41_IRBP"/>
    <property type="match status" value="1"/>
</dbReference>